<keyword evidence="7" id="KW-1185">Reference proteome</keyword>
<dbReference type="GO" id="GO:0031956">
    <property type="term" value="F:medium-chain fatty acid-CoA ligase activity"/>
    <property type="evidence" value="ECO:0007669"/>
    <property type="project" value="TreeGrafter"/>
</dbReference>
<gene>
    <name evidence="6" type="ORF">SAMN05421879_102240</name>
</gene>
<dbReference type="InterPro" id="IPR029058">
    <property type="entry name" value="AB_hydrolase_fold"/>
</dbReference>
<evidence type="ECO:0000313" key="6">
    <source>
        <dbReference type="EMBL" id="SOC53882.1"/>
    </source>
</evidence>
<organism evidence="6 7">
    <name type="scientific">Ornithinimicrobium cerasi</name>
    <dbReference type="NCBI Taxonomy" id="2248773"/>
    <lineage>
        <taxon>Bacteria</taxon>
        <taxon>Bacillati</taxon>
        <taxon>Actinomycetota</taxon>
        <taxon>Actinomycetes</taxon>
        <taxon>Micrococcales</taxon>
        <taxon>Ornithinimicrobiaceae</taxon>
        <taxon>Ornithinimicrobium</taxon>
    </lineage>
</organism>
<dbReference type="AlphaFoldDB" id="A0A285VIH3"/>
<dbReference type="Pfam" id="PF00501">
    <property type="entry name" value="AMP-binding"/>
    <property type="match status" value="1"/>
</dbReference>
<dbReference type="EMBL" id="OBQK01000002">
    <property type="protein sequence ID" value="SOC53882.1"/>
    <property type="molecule type" value="Genomic_DNA"/>
</dbReference>
<dbReference type="GO" id="GO:0006631">
    <property type="term" value="P:fatty acid metabolic process"/>
    <property type="evidence" value="ECO:0007669"/>
    <property type="project" value="TreeGrafter"/>
</dbReference>
<dbReference type="Gene3D" id="3.40.50.12780">
    <property type="entry name" value="N-terminal domain of ligase-like"/>
    <property type="match status" value="1"/>
</dbReference>
<dbReference type="InterPro" id="IPR000073">
    <property type="entry name" value="AB_hydrolase_1"/>
</dbReference>
<dbReference type="Proteomes" id="UP000219688">
    <property type="component" value="Unassembled WGS sequence"/>
</dbReference>
<keyword evidence="2 6" id="KW-0436">Ligase</keyword>
<feature type="domain" description="AMP-dependent synthetase/ligase" evidence="4">
    <location>
        <begin position="349"/>
        <end position="722"/>
    </location>
</feature>
<dbReference type="Gene3D" id="3.40.50.1820">
    <property type="entry name" value="alpha/beta hydrolase"/>
    <property type="match status" value="1"/>
</dbReference>
<dbReference type="InterPro" id="IPR042099">
    <property type="entry name" value="ANL_N_sf"/>
</dbReference>
<accession>A0A285VIH3</accession>
<comment type="similarity">
    <text evidence="1">Belongs to the ATP-dependent AMP-binding enzyme family.</text>
</comment>
<dbReference type="PANTHER" id="PTHR43201:SF5">
    <property type="entry name" value="MEDIUM-CHAIN ACYL-COA LIGASE ACSF2, MITOCHONDRIAL"/>
    <property type="match status" value="1"/>
</dbReference>
<evidence type="ECO:0000313" key="7">
    <source>
        <dbReference type="Proteomes" id="UP000219688"/>
    </source>
</evidence>
<evidence type="ECO:0000259" key="4">
    <source>
        <dbReference type="Pfam" id="PF00501"/>
    </source>
</evidence>
<evidence type="ECO:0000259" key="5">
    <source>
        <dbReference type="Pfam" id="PF00561"/>
    </source>
</evidence>
<evidence type="ECO:0000256" key="1">
    <source>
        <dbReference type="ARBA" id="ARBA00006432"/>
    </source>
</evidence>
<evidence type="ECO:0000256" key="2">
    <source>
        <dbReference type="ARBA" id="ARBA00022598"/>
    </source>
</evidence>
<evidence type="ECO:0000256" key="3">
    <source>
        <dbReference type="SAM" id="MobiDB-lite"/>
    </source>
</evidence>
<feature type="domain" description="AB hydrolase-1" evidence="5">
    <location>
        <begin position="71"/>
        <end position="311"/>
    </location>
</feature>
<dbReference type="SUPFAM" id="SSF56801">
    <property type="entry name" value="Acetyl-CoA synthetase-like"/>
    <property type="match status" value="1"/>
</dbReference>
<dbReference type="Pfam" id="PF00561">
    <property type="entry name" value="Abhydrolase_1"/>
    <property type="match status" value="1"/>
</dbReference>
<dbReference type="InterPro" id="IPR000873">
    <property type="entry name" value="AMP-dep_synth/lig_dom"/>
</dbReference>
<feature type="region of interest" description="Disordered" evidence="3">
    <location>
        <begin position="1"/>
        <end position="33"/>
    </location>
</feature>
<dbReference type="SUPFAM" id="SSF53474">
    <property type="entry name" value="alpha/beta-Hydrolases"/>
    <property type="match status" value="1"/>
</dbReference>
<dbReference type="PANTHER" id="PTHR43201">
    <property type="entry name" value="ACYL-COA SYNTHETASE"/>
    <property type="match status" value="1"/>
</dbReference>
<protein>
    <submittedName>
        <fullName evidence="6">Acyl-CoA synthetase (AMP-forming)/AMP-acid ligase II</fullName>
    </submittedName>
</protein>
<reference evidence="7" key="1">
    <citation type="submission" date="2017-08" db="EMBL/GenBank/DDBJ databases">
        <authorList>
            <person name="Varghese N."/>
            <person name="Submissions S."/>
        </authorList>
    </citation>
    <scope>NUCLEOTIDE SEQUENCE [LARGE SCALE GENOMIC DNA]</scope>
    <source>
        <strain evidence="7">USBA17B2</strain>
    </source>
</reference>
<name>A0A285VIH3_9MICO</name>
<sequence length="902" mass="93662">MPATSQHVHGPAGSSAHDAAGLPRQGHDLPGLDPRWSRVVVAPDAEGVSRSWHVLDTGPLLDERGEVVVATLLCVHGNPTWSYLWRRVLAQAPPGWRVVAVDQLGMGYSSRPEAPRRLAQRVEDLSRLTDVLEVSGPVLTLAHDWGGPVSLGWALRHREQLAGVVLTNTAVHQPADSAPPSVIRLARAPGVLARACQRTPAFVRATTALSVPPLPRDVRDAFAAPYSTPGRRAAVADFVRDIPFEDHHPSRGTLDAIAEGVRGLDVPALLVWGPRDPVFGDRYLTDLLDRLPHADVQRYAGASHLVLEDRPEGVGVIWSWLEAHGPGTVTGSSGPAAAQRVPITVDDSAPDRPAVVELRPDGRSVTFGELAALVEDVARGLAQRGVGPGDRVAVMVPPGVELTTLVYALWRLGAVVVVADAGLGLGRLGAALRSATPSLVVGIRPALALAAASRVRARRLRVEVGGPELEALALLGRGLSGDVPGGSGVGAGSGAVPGDADGAVLFTSGATGPPKGVVYTRDQVGAQVALLRDTFELRAGERLVAAFAPFALYGPALGLTSAVPDMDVTAPHTLTATALADAVSAVDASVVFAAPAALRNVVATAADLDGTGRDVLRGPRLVLSAGAPVPVELLRQVRAVLPSAQTQTPYGMTEALPVATLDPTTLSPADTDGQAGVCVGTPVPGVEVEIARLDANGIPEEDLTTAPGTVGEVVVRGAHVKDRYDRLWARQVASERPAGWHRTGDVGHLDGAGRLWVEGRLSHVVRTSEGPVTPYPVEGRVRQVPGLADVAAVGVGPDGVQQVVVVVVPEERPGGRARALGAPAGSAVLAPAGLAAAVRAAAAPVPVAAVLVRSWLPVDVRHASKVDRTALSAWTDGVLHGRTVGRRLRDLLPHGAPSRRSR</sequence>
<proteinExistence type="inferred from homology"/>